<evidence type="ECO:0000313" key="2">
    <source>
        <dbReference type="Proteomes" id="UP000823775"/>
    </source>
</evidence>
<dbReference type="Proteomes" id="UP000823775">
    <property type="component" value="Unassembled WGS sequence"/>
</dbReference>
<dbReference type="EMBL" id="JACEIK010000449">
    <property type="protein sequence ID" value="MCD7457269.1"/>
    <property type="molecule type" value="Genomic_DNA"/>
</dbReference>
<reference evidence="1 2" key="1">
    <citation type="journal article" date="2021" name="BMC Genomics">
        <title>Datura genome reveals duplications of psychoactive alkaloid biosynthetic genes and high mutation rate following tissue culture.</title>
        <authorList>
            <person name="Rajewski A."/>
            <person name="Carter-House D."/>
            <person name="Stajich J."/>
            <person name="Litt A."/>
        </authorList>
    </citation>
    <scope>NUCLEOTIDE SEQUENCE [LARGE SCALE GENOMIC DNA]</scope>
    <source>
        <strain evidence="1">AR-01</strain>
    </source>
</reference>
<proteinExistence type="predicted"/>
<name>A0ABS8SFC9_DATST</name>
<sequence length="200" mass="22705">MNQIRIRLWKVVCFQVFLDKGQEPVRIFIAWINESTSSRHRYHERMVSGLQHGAFLISKKGLLRAIKSEINDRLFYTSPTHHAFTFFLVVTISTSPAGAPYHKCRRSKLLPQHPFDSLKNPPPGLLGQPREIISPSPEEAPLLLVRELFLGDEEEDTSVSRHFISGYREWAFLFAFSFLRTSSFSLACLGLGRGALSGTS</sequence>
<keyword evidence="2" id="KW-1185">Reference proteome</keyword>
<comment type="caution">
    <text evidence="1">The sequence shown here is derived from an EMBL/GenBank/DDBJ whole genome shotgun (WGS) entry which is preliminary data.</text>
</comment>
<protein>
    <submittedName>
        <fullName evidence="1">Uncharacterized protein</fullName>
    </submittedName>
</protein>
<gene>
    <name evidence="1" type="ORF">HAX54_034702</name>
</gene>
<organism evidence="1 2">
    <name type="scientific">Datura stramonium</name>
    <name type="common">Jimsonweed</name>
    <name type="synonym">Common thornapple</name>
    <dbReference type="NCBI Taxonomy" id="4076"/>
    <lineage>
        <taxon>Eukaryota</taxon>
        <taxon>Viridiplantae</taxon>
        <taxon>Streptophyta</taxon>
        <taxon>Embryophyta</taxon>
        <taxon>Tracheophyta</taxon>
        <taxon>Spermatophyta</taxon>
        <taxon>Magnoliopsida</taxon>
        <taxon>eudicotyledons</taxon>
        <taxon>Gunneridae</taxon>
        <taxon>Pentapetalae</taxon>
        <taxon>asterids</taxon>
        <taxon>lamiids</taxon>
        <taxon>Solanales</taxon>
        <taxon>Solanaceae</taxon>
        <taxon>Solanoideae</taxon>
        <taxon>Datureae</taxon>
        <taxon>Datura</taxon>
    </lineage>
</organism>
<accession>A0ABS8SFC9</accession>
<evidence type="ECO:0000313" key="1">
    <source>
        <dbReference type="EMBL" id="MCD7457269.1"/>
    </source>
</evidence>